<feature type="region of interest" description="Disordered" evidence="1">
    <location>
        <begin position="1"/>
        <end position="27"/>
    </location>
</feature>
<evidence type="ECO:0000313" key="2">
    <source>
        <dbReference type="EMBL" id="GFT79789.1"/>
    </source>
</evidence>
<keyword evidence="3" id="KW-1185">Reference proteome</keyword>
<dbReference type="AlphaFoldDB" id="A0A8X6PRM1"/>
<sequence length="94" mass="10465">MDSDLGISKSSLDEMEQQPKGKGNDEESFVLLDNETLMYLIPIDGPRSKFKKYLNSFIHSTNFSSETFSDSTAPLCNTDVSFSPLNSAMFHVSC</sequence>
<organism evidence="2 3">
    <name type="scientific">Nephila pilipes</name>
    <name type="common">Giant wood spider</name>
    <name type="synonym">Nephila maculata</name>
    <dbReference type="NCBI Taxonomy" id="299642"/>
    <lineage>
        <taxon>Eukaryota</taxon>
        <taxon>Metazoa</taxon>
        <taxon>Ecdysozoa</taxon>
        <taxon>Arthropoda</taxon>
        <taxon>Chelicerata</taxon>
        <taxon>Arachnida</taxon>
        <taxon>Araneae</taxon>
        <taxon>Araneomorphae</taxon>
        <taxon>Entelegynae</taxon>
        <taxon>Araneoidea</taxon>
        <taxon>Nephilidae</taxon>
        <taxon>Nephila</taxon>
    </lineage>
</organism>
<proteinExistence type="predicted"/>
<accession>A0A8X6PRM1</accession>
<dbReference type="EMBL" id="BMAW01022841">
    <property type="protein sequence ID" value="GFT79789.1"/>
    <property type="molecule type" value="Genomic_DNA"/>
</dbReference>
<reference evidence="2" key="1">
    <citation type="submission" date="2020-08" db="EMBL/GenBank/DDBJ databases">
        <title>Multicomponent nature underlies the extraordinary mechanical properties of spider dragline silk.</title>
        <authorList>
            <person name="Kono N."/>
            <person name="Nakamura H."/>
            <person name="Mori M."/>
            <person name="Yoshida Y."/>
            <person name="Ohtoshi R."/>
            <person name="Malay A.D."/>
            <person name="Moran D.A.P."/>
            <person name="Tomita M."/>
            <person name="Numata K."/>
            <person name="Arakawa K."/>
        </authorList>
    </citation>
    <scope>NUCLEOTIDE SEQUENCE</scope>
</reference>
<dbReference type="Proteomes" id="UP000887013">
    <property type="component" value="Unassembled WGS sequence"/>
</dbReference>
<evidence type="ECO:0000313" key="3">
    <source>
        <dbReference type="Proteomes" id="UP000887013"/>
    </source>
</evidence>
<comment type="caution">
    <text evidence="2">The sequence shown here is derived from an EMBL/GenBank/DDBJ whole genome shotgun (WGS) entry which is preliminary data.</text>
</comment>
<evidence type="ECO:0000256" key="1">
    <source>
        <dbReference type="SAM" id="MobiDB-lite"/>
    </source>
</evidence>
<protein>
    <submittedName>
        <fullName evidence="2">Uncharacterized protein</fullName>
    </submittedName>
</protein>
<name>A0A8X6PRM1_NEPPI</name>
<dbReference type="OrthoDB" id="3598281at2759"/>
<gene>
    <name evidence="2" type="ORF">NPIL_673161</name>
</gene>